<gene>
    <name evidence="1" type="ORF">AVEN_210230_1</name>
</gene>
<dbReference type="EMBL" id="BGPR01001102">
    <property type="protein sequence ID" value="GBM45499.1"/>
    <property type="molecule type" value="Genomic_DNA"/>
</dbReference>
<dbReference type="Proteomes" id="UP000499080">
    <property type="component" value="Unassembled WGS sequence"/>
</dbReference>
<sequence length="104" mass="11481">MIHCLLVVLTAERATYTKRYIPSLIIEHGGGLRFYQGVCFVVSVVETTEVKSRKSVHYCNKIPVGDGEGSASRQDFGVTSTFLGIPGMRYIENSGVNSAPRERQ</sequence>
<evidence type="ECO:0000313" key="2">
    <source>
        <dbReference type="Proteomes" id="UP000499080"/>
    </source>
</evidence>
<proteinExistence type="predicted"/>
<protein>
    <submittedName>
        <fullName evidence="1">Uncharacterized protein</fullName>
    </submittedName>
</protein>
<comment type="caution">
    <text evidence="1">The sequence shown here is derived from an EMBL/GenBank/DDBJ whole genome shotgun (WGS) entry which is preliminary data.</text>
</comment>
<reference evidence="1 2" key="1">
    <citation type="journal article" date="2019" name="Sci. Rep.">
        <title>Orb-weaving spider Araneus ventricosus genome elucidates the spidroin gene catalogue.</title>
        <authorList>
            <person name="Kono N."/>
            <person name="Nakamura H."/>
            <person name="Ohtoshi R."/>
            <person name="Moran D.A.P."/>
            <person name="Shinohara A."/>
            <person name="Yoshida Y."/>
            <person name="Fujiwara M."/>
            <person name="Mori M."/>
            <person name="Tomita M."/>
            <person name="Arakawa K."/>
        </authorList>
    </citation>
    <scope>NUCLEOTIDE SEQUENCE [LARGE SCALE GENOMIC DNA]</scope>
</reference>
<name>A0A4Y2FYJ2_ARAVE</name>
<accession>A0A4Y2FYJ2</accession>
<organism evidence="1 2">
    <name type="scientific">Araneus ventricosus</name>
    <name type="common">Orbweaver spider</name>
    <name type="synonym">Epeira ventricosa</name>
    <dbReference type="NCBI Taxonomy" id="182803"/>
    <lineage>
        <taxon>Eukaryota</taxon>
        <taxon>Metazoa</taxon>
        <taxon>Ecdysozoa</taxon>
        <taxon>Arthropoda</taxon>
        <taxon>Chelicerata</taxon>
        <taxon>Arachnida</taxon>
        <taxon>Araneae</taxon>
        <taxon>Araneomorphae</taxon>
        <taxon>Entelegynae</taxon>
        <taxon>Araneoidea</taxon>
        <taxon>Araneidae</taxon>
        <taxon>Araneus</taxon>
    </lineage>
</organism>
<dbReference type="AlphaFoldDB" id="A0A4Y2FYJ2"/>
<evidence type="ECO:0000313" key="1">
    <source>
        <dbReference type="EMBL" id="GBM45499.1"/>
    </source>
</evidence>
<keyword evidence="2" id="KW-1185">Reference proteome</keyword>